<dbReference type="SUPFAM" id="SSF50998">
    <property type="entry name" value="Quinoprotein alcohol dehydrogenase-like"/>
    <property type="match status" value="1"/>
</dbReference>
<evidence type="ECO:0000256" key="1">
    <source>
        <dbReference type="SAM" id="MobiDB-lite"/>
    </source>
</evidence>
<organism evidence="3 4">
    <name type="scientific">Micromonospora globbae</name>
    <dbReference type="NCBI Taxonomy" id="1894969"/>
    <lineage>
        <taxon>Bacteria</taxon>
        <taxon>Bacillati</taxon>
        <taxon>Actinomycetota</taxon>
        <taxon>Actinomycetes</taxon>
        <taxon>Micromonosporales</taxon>
        <taxon>Micromonosporaceae</taxon>
        <taxon>Micromonospora</taxon>
    </lineage>
</organism>
<comment type="caution">
    <text evidence="3">The sequence shown here is derived from an EMBL/GenBank/DDBJ whole genome shotgun (WGS) entry which is preliminary data.</text>
</comment>
<dbReference type="Pfam" id="PF13360">
    <property type="entry name" value="PQQ_2"/>
    <property type="match status" value="1"/>
</dbReference>
<evidence type="ECO:0000313" key="4">
    <source>
        <dbReference type="Proteomes" id="UP000285744"/>
    </source>
</evidence>
<dbReference type="RefSeq" id="WP_120331882.1">
    <property type="nucleotide sequence ID" value="NZ_JBITMZ010000001.1"/>
</dbReference>
<dbReference type="EMBL" id="RAQQ01000033">
    <property type="protein sequence ID" value="RKF23800.1"/>
    <property type="molecule type" value="Genomic_DNA"/>
</dbReference>
<dbReference type="OrthoDB" id="3343890at2"/>
<evidence type="ECO:0000259" key="2">
    <source>
        <dbReference type="Pfam" id="PF13360"/>
    </source>
</evidence>
<name>A0A420ET23_9ACTN</name>
<evidence type="ECO:0000313" key="3">
    <source>
        <dbReference type="EMBL" id="RKF23800.1"/>
    </source>
</evidence>
<dbReference type="InterPro" id="IPR002372">
    <property type="entry name" value="PQQ_rpt_dom"/>
</dbReference>
<feature type="domain" description="Pyrrolo-quinoline quinone repeat" evidence="2">
    <location>
        <begin position="86"/>
        <end position="258"/>
    </location>
</feature>
<feature type="compositionally biased region" description="Basic and acidic residues" evidence="1">
    <location>
        <begin position="1"/>
        <end position="16"/>
    </location>
</feature>
<dbReference type="Proteomes" id="UP000285744">
    <property type="component" value="Unassembled WGS sequence"/>
</dbReference>
<gene>
    <name evidence="3" type="ORF">D7I43_29640</name>
</gene>
<dbReference type="AlphaFoldDB" id="A0A420ET23"/>
<reference evidence="3 4" key="1">
    <citation type="journal article" date="2018" name="Int. J. Syst. Evol. Microbiol.">
        <title>Micromonospora globbae sp. nov., an endophytic actinomycete isolated from roots of Globba winitii C. H. Wright.</title>
        <authorList>
            <person name="Kuncharoen N."/>
            <person name="Pittayakhajonwut P."/>
            <person name="Tanasupawat S."/>
        </authorList>
    </citation>
    <scope>NUCLEOTIDE SEQUENCE [LARGE SCALE GENOMIC DNA]</scope>
    <source>
        <strain evidence="3 4">WPS1-2</strain>
    </source>
</reference>
<dbReference type="Gene3D" id="2.130.10.10">
    <property type="entry name" value="YVTN repeat-like/Quinoprotein amine dehydrogenase"/>
    <property type="match status" value="1"/>
</dbReference>
<proteinExistence type="predicted"/>
<sequence length="434" mass="46779">MSERMIDLGEVRHDPGEPDPLPRPPRAVGRPLRCALVLLAALVTLTAGAPAARREVVVLPAPLGAQAMVVEDLFLVIDPADPQGRQGLLRAYRLPGGEREWQMPLPVQGRYWGMSAHDDLLLVTGYQVFADEGPGPVTIALDRASGARRWQQQGSALPLPDGSLLLETGDDERGRLLRVVDACCGTARWQLDLPPGQLDYRPDEASGADRFVYSRPDGRVEVRDLATGAVRASADLWGPADAGQIIAQVVGDLVLTVDRTTATVTAYDLDGFGRRWQIRVDELLYVSNCGPVLCLQGRGAGVVAVDPASGRRLWADTRWGGVWPSGDRLVASVVDSHGAGSDTEQIAVLDPRTGRVLGWWGRWQLALPGTLGDGFVGVRPYPGGGLLVAELHDTDGTVRRLDVLRDAAGECQLGGALLICRRMDGTYGLWPLRR</sequence>
<feature type="region of interest" description="Disordered" evidence="1">
    <location>
        <begin position="1"/>
        <end position="25"/>
    </location>
</feature>
<dbReference type="InterPro" id="IPR011047">
    <property type="entry name" value="Quinoprotein_ADH-like_sf"/>
</dbReference>
<protein>
    <recommendedName>
        <fullName evidence="2">Pyrrolo-quinoline quinone repeat domain-containing protein</fullName>
    </recommendedName>
</protein>
<dbReference type="InterPro" id="IPR015943">
    <property type="entry name" value="WD40/YVTN_repeat-like_dom_sf"/>
</dbReference>
<accession>A0A420ET23</accession>